<feature type="transmembrane region" description="Helical" evidence="1">
    <location>
        <begin position="130"/>
        <end position="149"/>
    </location>
</feature>
<proteinExistence type="predicted"/>
<gene>
    <name evidence="2" type="ORF">M430DRAFT_170686</name>
</gene>
<sequence>MYDGDRRILSSSPHALVLVPTDAQDCCCSPAALSPFVLHLLRIACLLGSRHIIPCHCRCSNCVETTNQRPTLCLLPHPIGYQLSDRQTAATLLEQGIRGKQHRRRIKDFFPREDLSNLLFFRLIFLRWKIYICIYLFSCSDCCICLFYFPSFCNPIRNSTQVRNRNLGLFSSLTFFTVVPIACTHITLQSIPAFTLLLASN</sequence>
<organism evidence="2 3">
    <name type="scientific">Amorphotheca resinae ATCC 22711</name>
    <dbReference type="NCBI Taxonomy" id="857342"/>
    <lineage>
        <taxon>Eukaryota</taxon>
        <taxon>Fungi</taxon>
        <taxon>Dikarya</taxon>
        <taxon>Ascomycota</taxon>
        <taxon>Pezizomycotina</taxon>
        <taxon>Leotiomycetes</taxon>
        <taxon>Helotiales</taxon>
        <taxon>Amorphothecaceae</taxon>
        <taxon>Amorphotheca</taxon>
    </lineage>
</organism>
<evidence type="ECO:0000256" key="1">
    <source>
        <dbReference type="SAM" id="Phobius"/>
    </source>
</evidence>
<dbReference type="EMBL" id="KZ679015">
    <property type="protein sequence ID" value="PSS12414.1"/>
    <property type="molecule type" value="Genomic_DNA"/>
</dbReference>
<evidence type="ECO:0000313" key="2">
    <source>
        <dbReference type="EMBL" id="PSS12414.1"/>
    </source>
</evidence>
<dbReference type="GeneID" id="36571680"/>
<keyword evidence="1" id="KW-0812">Transmembrane</keyword>
<dbReference type="Proteomes" id="UP000241818">
    <property type="component" value="Unassembled WGS sequence"/>
</dbReference>
<dbReference type="RefSeq" id="XP_024718412.1">
    <property type="nucleotide sequence ID" value="XM_024863599.1"/>
</dbReference>
<dbReference type="InParanoid" id="A0A2T3AUT2"/>
<feature type="transmembrane region" description="Helical" evidence="1">
    <location>
        <begin position="169"/>
        <end position="199"/>
    </location>
</feature>
<reference evidence="2 3" key="1">
    <citation type="journal article" date="2018" name="New Phytol.">
        <title>Comparative genomics and transcriptomics depict ericoid mycorrhizal fungi as versatile saprotrophs and plant mutualists.</title>
        <authorList>
            <person name="Martino E."/>
            <person name="Morin E."/>
            <person name="Grelet G.A."/>
            <person name="Kuo A."/>
            <person name="Kohler A."/>
            <person name="Daghino S."/>
            <person name="Barry K.W."/>
            <person name="Cichocki N."/>
            <person name="Clum A."/>
            <person name="Dockter R.B."/>
            <person name="Hainaut M."/>
            <person name="Kuo R.C."/>
            <person name="LaButti K."/>
            <person name="Lindahl B.D."/>
            <person name="Lindquist E.A."/>
            <person name="Lipzen A."/>
            <person name="Khouja H.R."/>
            <person name="Magnuson J."/>
            <person name="Murat C."/>
            <person name="Ohm R.A."/>
            <person name="Singer S.W."/>
            <person name="Spatafora J.W."/>
            <person name="Wang M."/>
            <person name="Veneault-Fourrey C."/>
            <person name="Henrissat B."/>
            <person name="Grigoriev I.V."/>
            <person name="Martin F.M."/>
            <person name="Perotto S."/>
        </authorList>
    </citation>
    <scope>NUCLEOTIDE SEQUENCE [LARGE SCALE GENOMIC DNA]</scope>
    <source>
        <strain evidence="2 3">ATCC 22711</strain>
    </source>
</reference>
<name>A0A2T3AUT2_AMORE</name>
<evidence type="ECO:0000313" key="3">
    <source>
        <dbReference type="Proteomes" id="UP000241818"/>
    </source>
</evidence>
<accession>A0A2T3AUT2</accession>
<dbReference type="AlphaFoldDB" id="A0A2T3AUT2"/>
<keyword evidence="3" id="KW-1185">Reference proteome</keyword>
<keyword evidence="1" id="KW-1133">Transmembrane helix</keyword>
<keyword evidence="1" id="KW-0472">Membrane</keyword>
<protein>
    <submittedName>
        <fullName evidence="2">Uncharacterized protein</fullName>
    </submittedName>
</protein>